<organism evidence="1">
    <name type="scientific">Streptomyces olivoviridis</name>
    <dbReference type="NCBI Taxonomy" id="67338"/>
    <lineage>
        <taxon>Bacteria</taxon>
        <taxon>Bacillati</taxon>
        <taxon>Actinomycetota</taxon>
        <taxon>Actinomycetes</taxon>
        <taxon>Kitasatosporales</taxon>
        <taxon>Streptomycetaceae</taxon>
        <taxon>Streptomyces</taxon>
    </lineage>
</organism>
<dbReference type="Gene3D" id="3.40.50.150">
    <property type="entry name" value="Vaccinia Virus protein VP39"/>
    <property type="match status" value="1"/>
</dbReference>
<gene>
    <name evidence="1" type="primary">tvaG</name>
</gene>
<dbReference type="InterPro" id="IPR025799">
    <property type="entry name" value="Arg_MeTrfase"/>
</dbReference>
<dbReference type="PANTHER" id="PTHR11006">
    <property type="entry name" value="PROTEIN ARGININE N-METHYLTRANSFERASE"/>
    <property type="match status" value="1"/>
</dbReference>
<protein>
    <submittedName>
        <fullName evidence="1">Putative methyltransferase</fullName>
    </submittedName>
</protein>
<evidence type="ECO:0000313" key="1">
    <source>
        <dbReference type="EMBL" id="BAN83922.1"/>
    </source>
</evidence>
<dbReference type="SMR" id="T2HUW7"/>
<name>T2HUW7_9ACTN</name>
<keyword evidence="1" id="KW-0489">Methyltransferase</keyword>
<sequence>MYRRPDVLLEIDTSNNCKVHVDGRTLSFGHAAVGLVDVLHRPLTVSEAVRRVRSRTGGQLDTRDVMTDLVGLVHAGVLDTRPRLGFSPRPWPAGGYDSAYVHLRILNDRRRKGAFVAAVRETVRPGDVVLDLGSGSGILAVAAAQAGARKVYAVEPSGMIGLSEAVAEANGVGDRIEFIRDWSTRIELPEKASVLTTDLVGNEPLDMKIWETLTDARQRHLRDDARMVPASFRSTARFYRVPGSYLSAHRGAPADVATWNDWYGIDFSPLVDQDDRAWIGTYERPEVIRDWPTASDEVAVYECDLASDVKPFEVVTAPVDVEAGANAVVLSYRARLGPGTEFDADPRKGGADSHWYTAVWLAGRAAGPVGPRARVEYRYRGDGSSGLHVRRVGGEAQ</sequence>
<dbReference type="PANTHER" id="PTHR11006:SF4">
    <property type="entry name" value="PROTEIN ARGININE N-METHYLTRANSFERASE 7"/>
    <property type="match status" value="1"/>
</dbReference>
<reference evidence="1" key="1">
    <citation type="journal article" date="2013" name="Appl. Environ. Microbiol.">
        <title>Cloning and Heterologous Expression of the Thioviridamide Biosynthesis Gene Cluster from Streptomyces olivoviridis.</title>
        <authorList>
            <person name="Izawa M."/>
            <person name="Kawasaki T."/>
            <person name="Hayakawa Y."/>
        </authorList>
    </citation>
    <scope>NUCLEOTIDE SEQUENCE</scope>
    <source>
        <strain evidence="1">NA05001</strain>
    </source>
</reference>
<dbReference type="CDD" id="cd02440">
    <property type="entry name" value="AdoMet_MTases"/>
    <property type="match status" value="1"/>
</dbReference>
<proteinExistence type="predicted"/>
<dbReference type="GO" id="GO:0032259">
    <property type="term" value="P:methylation"/>
    <property type="evidence" value="ECO:0007669"/>
    <property type="project" value="UniProtKB-KW"/>
</dbReference>
<dbReference type="EMBL" id="AB819757">
    <property type="protein sequence ID" value="BAN83922.1"/>
    <property type="molecule type" value="Genomic_DNA"/>
</dbReference>
<dbReference type="GO" id="GO:0042054">
    <property type="term" value="F:histone methyltransferase activity"/>
    <property type="evidence" value="ECO:0007669"/>
    <property type="project" value="TreeGrafter"/>
</dbReference>
<keyword evidence="1" id="KW-0808">Transferase</keyword>
<dbReference type="InterPro" id="IPR029063">
    <property type="entry name" value="SAM-dependent_MTases_sf"/>
</dbReference>
<dbReference type="Pfam" id="PF06325">
    <property type="entry name" value="PrmA"/>
    <property type="match status" value="1"/>
</dbReference>
<dbReference type="AlphaFoldDB" id="T2HUW7"/>
<dbReference type="GO" id="GO:0016274">
    <property type="term" value="F:protein-arginine N-methyltransferase activity"/>
    <property type="evidence" value="ECO:0007669"/>
    <property type="project" value="InterPro"/>
</dbReference>
<accession>T2HUW7</accession>
<dbReference type="SUPFAM" id="SSF53335">
    <property type="entry name" value="S-adenosyl-L-methionine-dependent methyltransferases"/>
    <property type="match status" value="1"/>
</dbReference>